<dbReference type="PANTHER" id="PTHR24104">
    <property type="entry name" value="E3 UBIQUITIN-PROTEIN LIGASE NHLRC1-RELATED"/>
    <property type="match status" value="1"/>
</dbReference>
<feature type="repeat" description="NHL" evidence="2">
    <location>
        <begin position="241"/>
        <end position="277"/>
    </location>
</feature>
<accession>A0A821K7A5</accession>
<keyword evidence="4" id="KW-0812">Transmembrane</keyword>
<keyword evidence="1" id="KW-0677">Repeat</keyword>
<dbReference type="AlphaFoldDB" id="A0A821K7A5"/>
<feature type="region of interest" description="Disordered" evidence="3">
    <location>
        <begin position="485"/>
        <end position="520"/>
    </location>
</feature>
<name>A0A821K7A5_9BILA</name>
<evidence type="ECO:0000256" key="4">
    <source>
        <dbReference type="SAM" id="Phobius"/>
    </source>
</evidence>
<reference evidence="5" key="1">
    <citation type="submission" date="2021-02" db="EMBL/GenBank/DDBJ databases">
        <authorList>
            <person name="Nowell W R."/>
        </authorList>
    </citation>
    <scope>NUCLEOTIDE SEQUENCE</scope>
</reference>
<dbReference type="Gene3D" id="2.120.10.30">
    <property type="entry name" value="TolB, C-terminal domain"/>
    <property type="match status" value="1"/>
</dbReference>
<organism evidence="5 6">
    <name type="scientific">Rotaria socialis</name>
    <dbReference type="NCBI Taxonomy" id="392032"/>
    <lineage>
        <taxon>Eukaryota</taxon>
        <taxon>Metazoa</taxon>
        <taxon>Spiralia</taxon>
        <taxon>Gnathifera</taxon>
        <taxon>Rotifera</taxon>
        <taxon>Eurotatoria</taxon>
        <taxon>Bdelloidea</taxon>
        <taxon>Philodinida</taxon>
        <taxon>Philodinidae</taxon>
        <taxon>Rotaria</taxon>
    </lineage>
</organism>
<feature type="compositionally biased region" description="Polar residues" evidence="3">
    <location>
        <begin position="500"/>
        <end position="517"/>
    </location>
</feature>
<feature type="transmembrane region" description="Helical" evidence="4">
    <location>
        <begin position="72"/>
        <end position="89"/>
    </location>
</feature>
<comment type="caution">
    <text evidence="5">The sequence shown here is derived from an EMBL/GenBank/DDBJ whole genome shotgun (WGS) entry which is preliminary data.</text>
</comment>
<sequence>MCCLSASKYSYSIRLDEFYPADKLFDLFVNAEILTEEHVNVDSFLRVYTICIDRNKIDASIRKSALKQMTRMFLEIISILTLALLRLIFDRSPHITSLVDNVWLVQVKSQICHGIAQYDRCSTNGDCACLYIAGTLNIGICSDQFLADCSELVKCDQNNLCGESEHRCVHHPRCHSHPVCYPVPSYNRQLCPLITIMNITTTTVAPTTTTTTTRTQQLVNIPANAKWKQSGVTVAGGNEDGGATNQLYWPCGLFVDDDQTVVIADSGNHRIMQWKNDDTTNGQVVAGGNAQGNRLHQLNNPSDVLIDKETDSLIICDYGNQRVVRWSLRSGTTQAGGNDKGDELNQLNVPTYLFVDRDHSVYVSDFWNHRVMKWNKAAKEGIVVAGGQGQGNNLTLGHFEGLNKISNETLTKPDELDNKEMKKEQVFIDLPFIGIETKMLGKKIIDLAKYIRPDLHIQPIPRPPPAITTFFPQKDKINKNAQSNIASRRHQEHGAPQQPKAPSTPQIATPDLNIQSLRRSDRLRSKPNVNYCQDDNECIAKSQEKNDEKLMKSALYKHQMNMNHTINWNDWKIISKDCKKYRLLVRESLQILHKKTILNRTMCSVPLVVYPEGLQISKPTVKIKLGTIIKPRTPGK</sequence>
<evidence type="ECO:0000256" key="3">
    <source>
        <dbReference type="SAM" id="MobiDB-lite"/>
    </source>
</evidence>
<dbReference type="Proteomes" id="UP000663838">
    <property type="component" value="Unassembled WGS sequence"/>
</dbReference>
<dbReference type="SUPFAM" id="SSF63829">
    <property type="entry name" value="Calcium-dependent phosphotriesterase"/>
    <property type="match status" value="1"/>
</dbReference>
<evidence type="ECO:0000313" key="6">
    <source>
        <dbReference type="Proteomes" id="UP000663838"/>
    </source>
</evidence>
<dbReference type="PROSITE" id="PS51125">
    <property type="entry name" value="NHL"/>
    <property type="match status" value="1"/>
</dbReference>
<proteinExistence type="predicted"/>
<evidence type="ECO:0000256" key="1">
    <source>
        <dbReference type="ARBA" id="ARBA00022737"/>
    </source>
</evidence>
<dbReference type="InterPro" id="IPR011042">
    <property type="entry name" value="6-blade_b-propeller_TolB-like"/>
</dbReference>
<dbReference type="EMBL" id="CAJOBS010001443">
    <property type="protein sequence ID" value="CAF4731035.1"/>
    <property type="molecule type" value="Genomic_DNA"/>
</dbReference>
<gene>
    <name evidence="5" type="ORF">TOA249_LOCUS18897</name>
</gene>
<keyword evidence="4" id="KW-1133">Transmembrane helix</keyword>
<dbReference type="InterPro" id="IPR050952">
    <property type="entry name" value="TRIM-NHL_E3_ligases"/>
</dbReference>
<evidence type="ECO:0000256" key="2">
    <source>
        <dbReference type="PROSITE-ProRule" id="PRU00504"/>
    </source>
</evidence>
<keyword evidence="4" id="KW-0472">Membrane</keyword>
<protein>
    <submittedName>
        <fullName evidence="5">Uncharacterized protein</fullName>
    </submittedName>
</protein>
<dbReference type="CDD" id="cd05819">
    <property type="entry name" value="NHL"/>
    <property type="match status" value="1"/>
</dbReference>
<evidence type="ECO:0000313" key="5">
    <source>
        <dbReference type="EMBL" id="CAF4731035.1"/>
    </source>
</evidence>
<dbReference type="InterPro" id="IPR001258">
    <property type="entry name" value="NHL_repeat"/>
</dbReference>